<evidence type="ECO:0000313" key="3">
    <source>
        <dbReference type="Proteomes" id="UP000321787"/>
    </source>
</evidence>
<dbReference type="AlphaFoldDB" id="A0A510UNN3"/>
<dbReference type="Proteomes" id="UP000321787">
    <property type="component" value="Unassembled WGS sequence"/>
</dbReference>
<dbReference type="EMBL" id="BJTZ01000021">
    <property type="protein sequence ID" value="GEK14870.1"/>
    <property type="molecule type" value="Genomic_DNA"/>
</dbReference>
<organism evidence="2 3">
    <name type="scientific">Aliivibrio fischeri</name>
    <name type="common">Vibrio fischeri</name>
    <dbReference type="NCBI Taxonomy" id="668"/>
    <lineage>
        <taxon>Bacteria</taxon>
        <taxon>Pseudomonadati</taxon>
        <taxon>Pseudomonadota</taxon>
        <taxon>Gammaproteobacteria</taxon>
        <taxon>Vibrionales</taxon>
        <taxon>Vibrionaceae</taxon>
        <taxon>Aliivibrio</taxon>
    </lineage>
</organism>
<feature type="transmembrane region" description="Helical" evidence="1">
    <location>
        <begin position="12"/>
        <end position="34"/>
    </location>
</feature>
<keyword evidence="1" id="KW-0812">Transmembrane</keyword>
<evidence type="ECO:0000313" key="2">
    <source>
        <dbReference type="EMBL" id="GEK14870.1"/>
    </source>
</evidence>
<reference evidence="2 3" key="1">
    <citation type="submission" date="2019-07" db="EMBL/GenBank/DDBJ databases">
        <title>Whole genome shotgun sequence of Aliivibrio fischeri NBRC 101058.</title>
        <authorList>
            <person name="Hosoyama A."/>
            <person name="Uohara A."/>
            <person name="Ohji S."/>
            <person name="Ichikawa N."/>
        </authorList>
    </citation>
    <scope>NUCLEOTIDE SEQUENCE [LARGE SCALE GENOMIC DNA]</scope>
    <source>
        <strain evidence="2 3">NBRC 101058</strain>
    </source>
</reference>
<dbReference type="RefSeq" id="WP_236797351.1">
    <property type="nucleotide sequence ID" value="NZ_BJTZ01000021.1"/>
</dbReference>
<gene>
    <name evidence="2" type="ORF">AFI02nite_29060</name>
</gene>
<evidence type="ECO:0000256" key="1">
    <source>
        <dbReference type="SAM" id="Phobius"/>
    </source>
</evidence>
<keyword evidence="1" id="KW-0472">Membrane</keyword>
<name>A0A510UNN3_ALIFS</name>
<sequence length="194" mass="22954">MIILSEDKYEKGIYFSLNHFLMIFFVFILCAFFLKDYYLFKWDVLGSRDFTEILNKGMENKKALSRGLRNNNPLNIRNSFSNQWLGEVKISQKKDSDFEEFINIRYGFRAAYKVLMTYRTEYNIKTIDGIIRKFSPTNENNTEEIIIKLSNMTGIEKHKVISGYDYVNLIHKMTIIESGYKFPISLIEESILIK</sequence>
<keyword evidence="1" id="KW-1133">Transmembrane helix</keyword>
<proteinExistence type="predicted"/>
<accession>A0A510UNN3</accession>
<protein>
    <submittedName>
        <fullName evidence="2">Structural protein P5</fullName>
    </submittedName>
</protein>
<comment type="caution">
    <text evidence="2">The sequence shown here is derived from an EMBL/GenBank/DDBJ whole genome shotgun (WGS) entry which is preliminary data.</text>
</comment>